<name>A0AAD7HHV0_9AGAR</name>
<dbReference type="AlphaFoldDB" id="A0AAD7HHV0"/>
<comment type="caution">
    <text evidence="1">The sequence shown here is derived from an EMBL/GenBank/DDBJ whole genome shotgun (WGS) entry which is preliminary data.</text>
</comment>
<reference evidence="1" key="1">
    <citation type="submission" date="2023-03" db="EMBL/GenBank/DDBJ databases">
        <title>Massive genome expansion in bonnet fungi (Mycena s.s.) driven by repeated elements and novel gene families across ecological guilds.</title>
        <authorList>
            <consortium name="Lawrence Berkeley National Laboratory"/>
            <person name="Harder C.B."/>
            <person name="Miyauchi S."/>
            <person name="Viragh M."/>
            <person name="Kuo A."/>
            <person name="Thoen E."/>
            <person name="Andreopoulos B."/>
            <person name="Lu D."/>
            <person name="Skrede I."/>
            <person name="Drula E."/>
            <person name="Henrissat B."/>
            <person name="Morin E."/>
            <person name="Kohler A."/>
            <person name="Barry K."/>
            <person name="LaButti K."/>
            <person name="Morin E."/>
            <person name="Salamov A."/>
            <person name="Lipzen A."/>
            <person name="Mereny Z."/>
            <person name="Hegedus B."/>
            <person name="Baldrian P."/>
            <person name="Stursova M."/>
            <person name="Weitz H."/>
            <person name="Taylor A."/>
            <person name="Grigoriev I.V."/>
            <person name="Nagy L.G."/>
            <person name="Martin F."/>
            <person name="Kauserud H."/>
        </authorList>
    </citation>
    <scope>NUCLEOTIDE SEQUENCE</scope>
    <source>
        <strain evidence="1">CBHHK182m</strain>
    </source>
</reference>
<accession>A0AAD7HHV0</accession>
<dbReference type="Proteomes" id="UP001215598">
    <property type="component" value="Unassembled WGS sequence"/>
</dbReference>
<evidence type="ECO:0000313" key="1">
    <source>
        <dbReference type="EMBL" id="KAJ7721103.1"/>
    </source>
</evidence>
<gene>
    <name evidence="1" type="ORF">B0H16DRAFT_1474043</name>
</gene>
<proteinExistence type="predicted"/>
<dbReference type="EMBL" id="JARKIB010000233">
    <property type="protein sequence ID" value="KAJ7721103.1"/>
    <property type="molecule type" value="Genomic_DNA"/>
</dbReference>
<organism evidence="1 2">
    <name type="scientific">Mycena metata</name>
    <dbReference type="NCBI Taxonomy" id="1033252"/>
    <lineage>
        <taxon>Eukaryota</taxon>
        <taxon>Fungi</taxon>
        <taxon>Dikarya</taxon>
        <taxon>Basidiomycota</taxon>
        <taxon>Agaricomycotina</taxon>
        <taxon>Agaricomycetes</taxon>
        <taxon>Agaricomycetidae</taxon>
        <taxon>Agaricales</taxon>
        <taxon>Marasmiineae</taxon>
        <taxon>Mycenaceae</taxon>
        <taxon>Mycena</taxon>
    </lineage>
</organism>
<sequence length="247" mass="26202">MTQLPLAPGTEHSSVPAALPDNSAAFQYFSAVVASLSQPSPSQAPAPAVTVAGATPSPPGVFSLEAPRLGRYVGVTIMALNATTGISAGSMKKYKLQALAIAAFNEMLQSLRFGQTFPTAGERGLQLGWPRFRPRVALCPGILSLIRASSAMTTKNGCYPPYFIVVVNSLDICRDASKSNSGLHSTFVVNNPKQKEMRTNWGVTDHLEHTPATGTQPICPYRSKLGFSKCPRHGALVSMACPGGWIE</sequence>
<protein>
    <submittedName>
        <fullName evidence="1">Uncharacterized protein</fullName>
    </submittedName>
</protein>
<keyword evidence="2" id="KW-1185">Reference proteome</keyword>
<evidence type="ECO:0000313" key="2">
    <source>
        <dbReference type="Proteomes" id="UP001215598"/>
    </source>
</evidence>